<protein>
    <recommendedName>
        <fullName evidence="4">Integrase</fullName>
    </recommendedName>
</protein>
<dbReference type="Proteomes" id="UP000294739">
    <property type="component" value="Unassembled WGS sequence"/>
</dbReference>
<dbReference type="EMBL" id="SMKZ01000010">
    <property type="protein sequence ID" value="TDE11518.1"/>
    <property type="molecule type" value="Genomic_DNA"/>
</dbReference>
<organism evidence="2 3">
    <name type="scientific">Jiangella asiatica</name>
    <dbReference type="NCBI Taxonomy" id="2530372"/>
    <lineage>
        <taxon>Bacteria</taxon>
        <taxon>Bacillati</taxon>
        <taxon>Actinomycetota</taxon>
        <taxon>Actinomycetes</taxon>
        <taxon>Jiangellales</taxon>
        <taxon>Jiangellaceae</taxon>
        <taxon>Jiangella</taxon>
    </lineage>
</organism>
<reference evidence="2 3" key="1">
    <citation type="submission" date="2019-03" db="EMBL/GenBank/DDBJ databases">
        <title>Draft genome sequences of novel Actinobacteria.</title>
        <authorList>
            <person name="Sahin N."/>
            <person name="Ay H."/>
            <person name="Saygin H."/>
        </authorList>
    </citation>
    <scope>NUCLEOTIDE SEQUENCE [LARGE SCALE GENOMIC DNA]</scope>
    <source>
        <strain evidence="2 3">5K138</strain>
    </source>
</reference>
<dbReference type="OrthoDB" id="3404027at2"/>
<feature type="compositionally biased region" description="Polar residues" evidence="1">
    <location>
        <begin position="56"/>
        <end position="66"/>
    </location>
</feature>
<name>A0A4V2Z363_9ACTN</name>
<sequence>MRGITPRQGRQRGNIEELPSGGFRVGMYAGIDPLTKKRHDLRETVPAGPGAARDAQTGTDTPTHAG</sequence>
<feature type="region of interest" description="Disordered" evidence="1">
    <location>
        <begin position="1"/>
        <end position="66"/>
    </location>
</feature>
<evidence type="ECO:0000313" key="3">
    <source>
        <dbReference type="Proteomes" id="UP000294739"/>
    </source>
</evidence>
<dbReference type="AlphaFoldDB" id="A0A4V2Z363"/>
<dbReference type="InParanoid" id="A0A4V2Z363"/>
<evidence type="ECO:0008006" key="4">
    <source>
        <dbReference type="Google" id="ProtNLM"/>
    </source>
</evidence>
<comment type="caution">
    <text evidence="2">The sequence shown here is derived from an EMBL/GenBank/DDBJ whole genome shotgun (WGS) entry which is preliminary data.</text>
</comment>
<gene>
    <name evidence="2" type="ORF">E1269_09110</name>
</gene>
<evidence type="ECO:0000256" key="1">
    <source>
        <dbReference type="SAM" id="MobiDB-lite"/>
    </source>
</evidence>
<keyword evidence="3" id="KW-1185">Reference proteome</keyword>
<proteinExistence type="predicted"/>
<evidence type="ECO:0000313" key="2">
    <source>
        <dbReference type="EMBL" id="TDE11518.1"/>
    </source>
</evidence>
<accession>A0A4V2Z363</accession>